<keyword evidence="4" id="KW-1185">Reference proteome</keyword>
<keyword evidence="1" id="KW-0175">Coiled coil</keyword>
<evidence type="ECO:0000313" key="4">
    <source>
        <dbReference type="Proteomes" id="UP000182661"/>
    </source>
</evidence>
<keyword evidence="2" id="KW-0812">Transmembrane</keyword>
<comment type="caution">
    <text evidence="3">The sequence shown here is derived from an EMBL/GenBank/DDBJ whole genome shotgun (WGS) entry which is preliminary data.</text>
</comment>
<evidence type="ECO:0000256" key="2">
    <source>
        <dbReference type="SAM" id="Phobius"/>
    </source>
</evidence>
<feature type="transmembrane region" description="Helical" evidence="2">
    <location>
        <begin position="73"/>
        <end position="90"/>
    </location>
</feature>
<evidence type="ECO:0000313" key="3">
    <source>
        <dbReference type="EMBL" id="OJF95882.1"/>
    </source>
</evidence>
<dbReference type="OrthoDB" id="8281519at2"/>
<dbReference type="AlphaFoldDB" id="A0A657LR21"/>
<organism evidence="3 4">
    <name type="scientific">Pararhizobium antarcticum</name>
    <dbReference type="NCBI Taxonomy" id="1798805"/>
    <lineage>
        <taxon>Bacteria</taxon>
        <taxon>Pseudomonadati</taxon>
        <taxon>Pseudomonadota</taxon>
        <taxon>Alphaproteobacteria</taxon>
        <taxon>Hyphomicrobiales</taxon>
        <taxon>Rhizobiaceae</taxon>
        <taxon>Rhizobium/Agrobacterium group</taxon>
        <taxon>Pararhizobium</taxon>
    </lineage>
</organism>
<sequence>MADNKFATVSNEAEIEATGARAELESQIAELRAEISRLTDSVSAIGSGAKAVVTSEAEVLTERLRERVRDEPVSTLLTVAGISFFVGLLARR</sequence>
<evidence type="ECO:0000256" key="1">
    <source>
        <dbReference type="SAM" id="Coils"/>
    </source>
</evidence>
<dbReference type="EMBL" id="LSRP01000091">
    <property type="protein sequence ID" value="OJF95882.1"/>
    <property type="molecule type" value="Genomic_DNA"/>
</dbReference>
<evidence type="ECO:0008006" key="5">
    <source>
        <dbReference type="Google" id="ProtNLM"/>
    </source>
</evidence>
<reference evidence="3 4" key="1">
    <citation type="submission" date="2016-02" db="EMBL/GenBank/DDBJ databases">
        <title>Genome sequencing of a beta-galactosidase producing bacteria Rhizobium sp. 59.</title>
        <authorList>
            <person name="Wang D."/>
            <person name="Kot W."/>
            <person name="Qin Y."/>
            <person name="Hansen L."/>
            <person name="Naqvi K."/>
            <person name="Rensing C."/>
        </authorList>
    </citation>
    <scope>NUCLEOTIDE SEQUENCE [LARGE SCALE GENOMIC DNA]</scope>
    <source>
        <strain evidence="3 4">59</strain>
    </source>
</reference>
<protein>
    <recommendedName>
        <fullName evidence="5">DUF883 domain-containing protein</fullName>
    </recommendedName>
</protein>
<keyword evidence="2" id="KW-1133">Transmembrane helix</keyword>
<proteinExistence type="predicted"/>
<dbReference type="Proteomes" id="UP000182661">
    <property type="component" value="Unassembled WGS sequence"/>
</dbReference>
<dbReference type="RefSeq" id="WP_071833633.1">
    <property type="nucleotide sequence ID" value="NZ_LSRP01000091.1"/>
</dbReference>
<name>A0A657LR21_9HYPH</name>
<accession>A0A657LR21</accession>
<gene>
    <name evidence="3" type="ORF">AX760_18810</name>
</gene>
<feature type="coiled-coil region" evidence="1">
    <location>
        <begin position="14"/>
        <end position="41"/>
    </location>
</feature>
<keyword evidence="2" id="KW-0472">Membrane</keyword>